<evidence type="ECO:0000256" key="2">
    <source>
        <dbReference type="ARBA" id="ARBA00007749"/>
    </source>
</evidence>
<accession>A0A072PE37</accession>
<dbReference type="HOGENOM" id="CLU_030571_1_0_1"/>
<name>A0A072PE37_9EURO</name>
<evidence type="ECO:0000256" key="5">
    <source>
        <dbReference type="ARBA" id="ARBA00022833"/>
    </source>
</evidence>
<proteinExistence type="inferred from homology"/>
<dbReference type="VEuPathDB" id="FungiDB:A1O9_06270"/>
<protein>
    <recommendedName>
        <fullName evidence="6">Metallo-beta-lactamase domain-containing protein</fullName>
    </recommendedName>
</protein>
<dbReference type="PANTHER" id="PTHR42978:SF2">
    <property type="entry name" value="102 KBASES UNSTABLE REGION: FROM 1 TO 119443"/>
    <property type="match status" value="1"/>
</dbReference>
<organism evidence="7 8">
    <name type="scientific">Exophiala aquamarina CBS 119918</name>
    <dbReference type="NCBI Taxonomy" id="1182545"/>
    <lineage>
        <taxon>Eukaryota</taxon>
        <taxon>Fungi</taxon>
        <taxon>Dikarya</taxon>
        <taxon>Ascomycota</taxon>
        <taxon>Pezizomycotina</taxon>
        <taxon>Eurotiomycetes</taxon>
        <taxon>Chaetothyriomycetidae</taxon>
        <taxon>Chaetothyriales</taxon>
        <taxon>Herpotrichiellaceae</taxon>
        <taxon>Exophiala</taxon>
    </lineage>
</organism>
<comment type="cofactor">
    <cofactor evidence="1">
        <name>Zn(2+)</name>
        <dbReference type="ChEBI" id="CHEBI:29105"/>
    </cofactor>
</comment>
<dbReference type="Pfam" id="PF00753">
    <property type="entry name" value="Lactamase_B"/>
    <property type="match status" value="1"/>
</dbReference>
<dbReference type="Gene3D" id="3.60.15.10">
    <property type="entry name" value="Ribonuclease Z/Hydroxyacylglutathione hydrolase-like"/>
    <property type="match status" value="1"/>
</dbReference>
<evidence type="ECO:0000259" key="6">
    <source>
        <dbReference type="SMART" id="SM00849"/>
    </source>
</evidence>
<dbReference type="Proteomes" id="UP000027920">
    <property type="component" value="Unassembled WGS sequence"/>
</dbReference>
<dbReference type="SMART" id="SM00849">
    <property type="entry name" value="Lactamase_B"/>
    <property type="match status" value="1"/>
</dbReference>
<reference evidence="7 8" key="1">
    <citation type="submission" date="2013-03" db="EMBL/GenBank/DDBJ databases">
        <title>The Genome Sequence of Exophiala aquamarina CBS 119918.</title>
        <authorList>
            <consortium name="The Broad Institute Genomics Platform"/>
            <person name="Cuomo C."/>
            <person name="de Hoog S."/>
            <person name="Gorbushina A."/>
            <person name="Walker B."/>
            <person name="Young S.K."/>
            <person name="Zeng Q."/>
            <person name="Gargeya S."/>
            <person name="Fitzgerald M."/>
            <person name="Haas B."/>
            <person name="Abouelleil A."/>
            <person name="Allen A.W."/>
            <person name="Alvarado L."/>
            <person name="Arachchi H.M."/>
            <person name="Berlin A.M."/>
            <person name="Chapman S.B."/>
            <person name="Gainer-Dewar J."/>
            <person name="Goldberg J."/>
            <person name="Griggs A."/>
            <person name="Gujja S."/>
            <person name="Hansen M."/>
            <person name="Howarth C."/>
            <person name="Imamovic A."/>
            <person name="Ireland A."/>
            <person name="Larimer J."/>
            <person name="McCowan C."/>
            <person name="Murphy C."/>
            <person name="Pearson M."/>
            <person name="Poon T.W."/>
            <person name="Priest M."/>
            <person name="Roberts A."/>
            <person name="Saif S."/>
            <person name="Shea T."/>
            <person name="Sisk P."/>
            <person name="Sykes S."/>
            <person name="Wortman J."/>
            <person name="Nusbaum C."/>
            <person name="Birren B."/>
        </authorList>
    </citation>
    <scope>NUCLEOTIDE SEQUENCE [LARGE SCALE GENOMIC DNA]</scope>
    <source>
        <strain evidence="7 8">CBS 119918</strain>
    </source>
</reference>
<dbReference type="PANTHER" id="PTHR42978">
    <property type="entry name" value="QUORUM-QUENCHING LACTONASE YTNP-RELATED-RELATED"/>
    <property type="match status" value="1"/>
</dbReference>
<dbReference type="EMBL" id="AMGV01000004">
    <property type="protein sequence ID" value="KEF58344.1"/>
    <property type="molecule type" value="Genomic_DNA"/>
</dbReference>
<dbReference type="OrthoDB" id="10250730at2759"/>
<dbReference type="InterPro" id="IPR001279">
    <property type="entry name" value="Metallo-B-lactamas"/>
</dbReference>
<evidence type="ECO:0000256" key="4">
    <source>
        <dbReference type="ARBA" id="ARBA00022801"/>
    </source>
</evidence>
<dbReference type="RefSeq" id="XP_013260934.1">
    <property type="nucleotide sequence ID" value="XM_013405480.1"/>
</dbReference>
<comment type="similarity">
    <text evidence="2">Belongs to the metallo-beta-lactamase superfamily.</text>
</comment>
<evidence type="ECO:0000256" key="3">
    <source>
        <dbReference type="ARBA" id="ARBA00022723"/>
    </source>
</evidence>
<dbReference type="GeneID" id="25281187"/>
<keyword evidence="8" id="KW-1185">Reference proteome</keyword>
<dbReference type="GO" id="GO:0046872">
    <property type="term" value="F:metal ion binding"/>
    <property type="evidence" value="ECO:0007669"/>
    <property type="project" value="UniProtKB-KW"/>
</dbReference>
<sequence>MPSLPFPTGYPVKVFALPTGQLTHPDRWLFEDGDEDIIKASNPYPDYSFLIQHQDSGRNVLFDLGLMKDENLMPAVIRGLSHITKPYVPEDAFDILKRGPVAPSSISDITFSHLHFDHIGDCTKFPDARLLAGPGSKAANGPGWPTLSKSPFGSAPIQHPKYSELSFEEHSWSPLGPFDRAYDFFGDGTFYLIDTPGHMAGHLGGLALTGSDEWLFMGGDCCHHRSLLFGSRPMSVTCGPAGQPGFHRDPEVAKQTIANIRKLEKSDNVFVALAHDSFLVDIMPEYPEPINGWSQSQWNKNLQGVLAQNYE</sequence>
<dbReference type="InterPro" id="IPR051013">
    <property type="entry name" value="MBL_superfamily_lactonases"/>
</dbReference>
<evidence type="ECO:0000313" key="7">
    <source>
        <dbReference type="EMBL" id="KEF58344.1"/>
    </source>
</evidence>
<dbReference type="InterPro" id="IPR036866">
    <property type="entry name" value="RibonucZ/Hydroxyglut_hydro"/>
</dbReference>
<dbReference type="SUPFAM" id="SSF56281">
    <property type="entry name" value="Metallo-hydrolase/oxidoreductase"/>
    <property type="match status" value="1"/>
</dbReference>
<dbReference type="STRING" id="1182545.A0A072PE37"/>
<dbReference type="CDD" id="cd07730">
    <property type="entry name" value="metallo-hydrolase-like_MBL-fold"/>
    <property type="match status" value="1"/>
</dbReference>
<keyword evidence="4" id="KW-0378">Hydrolase</keyword>
<dbReference type="AlphaFoldDB" id="A0A072PE37"/>
<dbReference type="GO" id="GO:0016787">
    <property type="term" value="F:hydrolase activity"/>
    <property type="evidence" value="ECO:0007669"/>
    <property type="project" value="UniProtKB-KW"/>
</dbReference>
<keyword evidence="3" id="KW-0479">Metal-binding</keyword>
<gene>
    <name evidence="7" type="ORF">A1O9_06270</name>
</gene>
<evidence type="ECO:0000313" key="8">
    <source>
        <dbReference type="Proteomes" id="UP000027920"/>
    </source>
</evidence>
<evidence type="ECO:0000256" key="1">
    <source>
        <dbReference type="ARBA" id="ARBA00001947"/>
    </source>
</evidence>
<comment type="caution">
    <text evidence="7">The sequence shown here is derived from an EMBL/GenBank/DDBJ whole genome shotgun (WGS) entry which is preliminary data.</text>
</comment>
<keyword evidence="5" id="KW-0862">Zinc</keyword>
<feature type="domain" description="Metallo-beta-lactamase" evidence="6">
    <location>
        <begin position="45"/>
        <end position="273"/>
    </location>
</feature>